<evidence type="ECO:0000313" key="7">
    <source>
        <dbReference type="Proteomes" id="UP000179076"/>
    </source>
</evidence>
<dbReference type="EMBL" id="MFSP01000038">
    <property type="protein sequence ID" value="OGI68760.1"/>
    <property type="molecule type" value="Genomic_DNA"/>
</dbReference>
<dbReference type="GO" id="GO:1990351">
    <property type="term" value="C:transporter complex"/>
    <property type="evidence" value="ECO:0007669"/>
    <property type="project" value="TreeGrafter"/>
</dbReference>
<dbReference type="PROSITE" id="PS51257">
    <property type="entry name" value="PROKAR_LIPOPROTEIN"/>
    <property type="match status" value="1"/>
</dbReference>
<organism evidence="6 7">
    <name type="scientific">Candidatus Muproteobacteria bacterium RBG_16_60_9</name>
    <dbReference type="NCBI Taxonomy" id="1817755"/>
    <lineage>
        <taxon>Bacteria</taxon>
        <taxon>Pseudomonadati</taxon>
        <taxon>Pseudomonadota</taxon>
        <taxon>Candidatus Muproteobacteria</taxon>
    </lineage>
</organism>
<keyword evidence="3" id="KW-0564">Palmitate</keyword>
<dbReference type="GO" id="GO:0019867">
    <property type="term" value="C:outer membrane"/>
    <property type="evidence" value="ECO:0007669"/>
    <property type="project" value="InterPro"/>
</dbReference>
<keyword evidence="5" id="KW-0449">Lipoprotein</keyword>
<keyword evidence="2" id="KW-0472">Membrane</keyword>
<dbReference type="PANTHER" id="PTHR38098">
    <property type="entry name" value="LPS-ASSEMBLY LIPOPROTEIN LPTE"/>
    <property type="match status" value="1"/>
</dbReference>
<dbReference type="PANTHER" id="PTHR38098:SF1">
    <property type="entry name" value="LPS-ASSEMBLY LIPOPROTEIN LPTE"/>
    <property type="match status" value="1"/>
</dbReference>
<dbReference type="Pfam" id="PF04390">
    <property type="entry name" value="LptE"/>
    <property type="match status" value="1"/>
</dbReference>
<dbReference type="GO" id="GO:0001530">
    <property type="term" value="F:lipopolysaccharide binding"/>
    <property type="evidence" value="ECO:0007669"/>
    <property type="project" value="TreeGrafter"/>
</dbReference>
<gene>
    <name evidence="6" type="ORF">A2W18_14450</name>
</gene>
<proteinExistence type="inferred from homology"/>
<dbReference type="GO" id="GO:0043165">
    <property type="term" value="P:Gram-negative-bacterium-type cell outer membrane assembly"/>
    <property type="evidence" value="ECO:0007669"/>
    <property type="project" value="InterPro"/>
</dbReference>
<dbReference type="AlphaFoldDB" id="A0A1F6VGL5"/>
<evidence type="ECO:0000313" key="6">
    <source>
        <dbReference type="EMBL" id="OGI68760.1"/>
    </source>
</evidence>
<comment type="caution">
    <text evidence="6">The sequence shown here is derived from an EMBL/GenBank/DDBJ whole genome shotgun (WGS) entry which is preliminary data.</text>
</comment>
<evidence type="ECO:0000256" key="3">
    <source>
        <dbReference type="ARBA" id="ARBA00023139"/>
    </source>
</evidence>
<name>A0A1F6VGL5_9PROT</name>
<accession>A0A1F6VGL5</accession>
<sequence>MKVASGKWQVASATGWRSFLLLLATCYLLLVSCGFHLRGTGDGASLSATLAAVRVVPSTPLANDPFTVAVRAALSQAGAAIVDAPEAPALVLLGEQTETRVASVSTATAKASEYLVLYTTSFKLDGPQPLAAQTIRLQRSYSFNPSQAQAREQQEQELLRDMRRDAAQQIVRRLAASAK</sequence>
<evidence type="ECO:0000256" key="2">
    <source>
        <dbReference type="ARBA" id="ARBA00023136"/>
    </source>
</evidence>
<reference evidence="6 7" key="1">
    <citation type="journal article" date="2016" name="Nat. Commun.">
        <title>Thousands of microbial genomes shed light on interconnected biogeochemical processes in an aquifer system.</title>
        <authorList>
            <person name="Anantharaman K."/>
            <person name="Brown C.T."/>
            <person name="Hug L.A."/>
            <person name="Sharon I."/>
            <person name="Castelle C.J."/>
            <person name="Probst A.J."/>
            <person name="Thomas B.C."/>
            <person name="Singh A."/>
            <person name="Wilkins M.J."/>
            <person name="Karaoz U."/>
            <person name="Brodie E.L."/>
            <person name="Williams K.H."/>
            <person name="Hubbard S.S."/>
            <person name="Banfield J.F."/>
        </authorList>
    </citation>
    <scope>NUCLEOTIDE SEQUENCE [LARGE SCALE GENOMIC DNA]</scope>
</reference>
<dbReference type="Gene3D" id="3.30.160.150">
    <property type="entry name" value="Lipoprotein like domain"/>
    <property type="match status" value="1"/>
</dbReference>
<dbReference type="InterPro" id="IPR007485">
    <property type="entry name" value="LPS_assembly_LptE"/>
</dbReference>
<evidence type="ECO:0000256" key="4">
    <source>
        <dbReference type="ARBA" id="ARBA00023237"/>
    </source>
</evidence>
<protein>
    <recommendedName>
        <fullName evidence="8">LPS-assembly lipoprotein LptE</fullName>
    </recommendedName>
</protein>
<dbReference type="GO" id="GO:0015920">
    <property type="term" value="P:lipopolysaccharide transport"/>
    <property type="evidence" value="ECO:0007669"/>
    <property type="project" value="TreeGrafter"/>
</dbReference>
<evidence type="ECO:0000256" key="5">
    <source>
        <dbReference type="ARBA" id="ARBA00023288"/>
    </source>
</evidence>
<evidence type="ECO:0000256" key="1">
    <source>
        <dbReference type="ARBA" id="ARBA00022729"/>
    </source>
</evidence>
<keyword evidence="4" id="KW-0998">Cell outer membrane</keyword>
<evidence type="ECO:0008006" key="8">
    <source>
        <dbReference type="Google" id="ProtNLM"/>
    </source>
</evidence>
<dbReference type="HAMAP" id="MF_01186">
    <property type="entry name" value="LPS_assembly_LptE"/>
    <property type="match status" value="1"/>
</dbReference>
<keyword evidence="1" id="KW-0732">Signal</keyword>
<dbReference type="Proteomes" id="UP000179076">
    <property type="component" value="Unassembled WGS sequence"/>
</dbReference>